<keyword evidence="2" id="KW-1133">Transmembrane helix</keyword>
<gene>
    <name evidence="3" type="ORF">D2L64_25155</name>
</gene>
<feature type="transmembrane region" description="Helical" evidence="2">
    <location>
        <begin position="79"/>
        <end position="99"/>
    </location>
</feature>
<organism evidence="3 4">
    <name type="scientific">Micromonospora radicis</name>
    <dbReference type="NCBI Taxonomy" id="1894971"/>
    <lineage>
        <taxon>Bacteria</taxon>
        <taxon>Bacillati</taxon>
        <taxon>Actinomycetota</taxon>
        <taxon>Actinomycetes</taxon>
        <taxon>Micromonosporales</taxon>
        <taxon>Micromonosporaceae</taxon>
        <taxon>Micromonospora</taxon>
    </lineage>
</organism>
<evidence type="ECO:0000313" key="3">
    <source>
        <dbReference type="EMBL" id="RIV32408.1"/>
    </source>
</evidence>
<dbReference type="EMBL" id="QXEC01000038">
    <property type="protein sequence ID" value="RIV32408.1"/>
    <property type="molecule type" value="Genomic_DNA"/>
</dbReference>
<evidence type="ECO:0000256" key="2">
    <source>
        <dbReference type="SAM" id="Phobius"/>
    </source>
</evidence>
<evidence type="ECO:0000256" key="1">
    <source>
        <dbReference type="SAM" id="MobiDB-lite"/>
    </source>
</evidence>
<accession>A0A418MNC3</accession>
<feature type="transmembrane region" description="Helical" evidence="2">
    <location>
        <begin position="50"/>
        <end position="67"/>
    </location>
</feature>
<feature type="compositionally biased region" description="Basic and acidic residues" evidence="1">
    <location>
        <begin position="136"/>
        <end position="150"/>
    </location>
</feature>
<feature type="region of interest" description="Disordered" evidence="1">
    <location>
        <begin position="133"/>
        <end position="165"/>
    </location>
</feature>
<dbReference type="RefSeq" id="WP_119579682.1">
    <property type="nucleotide sequence ID" value="NZ_QXEC01000038.1"/>
</dbReference>
<dbReference type="AlphaFoldDB" id="A0A418MNC3"/>
<evidence type="ECO:0000313" key="4">
    <source>
        <dbReference type="Proteomes" id="UP000283832"/>
    </source>
</evidence>
<keyword evidence="2" id="KW-0472">Membrane</keyword>
<reference evidence="3 4" key="1">
    <citation type="submission" date="2018-08" db="EMBL/GenBank/DDBJ databases">
        <title>Jishengella sp. nov., isolated from a root of Azadirachta indica A. Juss. var. siamensis Valenton.</title>
        <authorList>
            <person name="Kuncharoen N."/>
            <person name="Tanasupawat S."/>
            <person name="Kudo T."/>
            <person name="Ohkuma M."/>
        </authorList>
    </citation>
    <scope>NUCLEOTIDE SEQUENCE [LARGE SCALE GENOMIC DNA]</scope>
    <source>
        <strain evidence="3 4">AZ1-13</strain>
    </source>
</reference>
<protein>
    <submittedName>
        <fullName evidence="3">DUF2637 domain-containing protein</fullName>
    </submittedName>
</protein>
<proteinExistence type="predicted"/>
<name>A0A418MNC3_9ACTN</name>
<comment type="caution">
    <text evidence="3">The sequence shown here is derived from an EMBL/GenBank/DDBJ whole genome shotgun (WGS) entry which is preliminary data.</text>
</comment>
<keyword evidence="2" id="KW-0812">Transmembrane</keyword>
<feature type="region of interest" description="Disordered" evidence="1">
    <location>
        <begin position="182"/>
        <end position="226"/>
    </location>
</feature>
<dbReference type="OrthoDB" id="3531184at2"/>
<keyword evidence="4" id="KW-1185">Reference proteome</keyword>
<feature type="transmembrane region" description="Helical" evidence="2">
    <location>
        <begin position="105"/>
        <end position="124"/>
    </location>
</feature>
<sequence>MKTTAQRIEGVVLVLIVLVVGGLAGAASFTHVHDWTMANSPAGTGDWFGWANAAISELLPLAALLTIRQRRRTGGPIGYPMFLLVCAVSLSLAAQLAVAKPGLSGWLLSAVPALAFLGLSKLVFSTAPVPAPVAKPSDDRRADVPTRPDEVPMPFNDDQPAGGDALSTRINGDQAATVVRNVDGEQSRPAVLRPVPSIERRPGLVPVPAAAFTPRNGTPTGSEGDR</sequence>
<dbReference type="Proteomes" id="UP000283832">
    <property type="component" value="Unassembled WGS sequence"/>
</dbReference>
<feature type="compositionally biased region" description="Polar residues" evidence="1">
    <location>
        <begin position="215"/>
        <end position="226"/>
    </location>
</feature>